<feature type="compositionally biased region" description="Low complexity" evidence="1">
    <location>
        <begin position="150"/>
        <end position="173"/>
    </location>
</feature>
<organism evidence="2 3">
    <name type="scientific">Phtheirospermum japonicum</name>
    <dbReference type="NCBI Taxonomy" id="374723"/>
    <lineage>
        <taxon>Eukaryota</taxon>
        <taxon>Viridiplantae</taxon>
        <taxon>Streptophyta</taxon>
        <taxon>Embryophyta</taxon>
        <taxon>Tracheophyta</taxon>
        <taxon>Spermatophyta</taxon>
        <taxon>Magnoliopsida</taxon>
        <taxon>eudicotyledons</taxon>
        <taxon>Gunneridae</taxon>
        <taxon>Pentapetalae</taxon>
        <taxon>asterids</taxon>
        <taxon>lamiids</taxon>
        <taxon>Lamiales</taxon>
        <taxon>Orobanchaceae</taxon>
        <taxon>Orobanchaceae incertae sedis</taxon>
        <taxon>Phtheirospermum</taxon>
    </lineage>
</organism>
<accession>A0A830DNQ5</accession>
<dbReference type="GO" id="GO:0033730">
    <property type="term" value="F:arogenate dehydrogenase (NADP+) activity"/>
    <property type="evidence" value="ECO:0007669"/>
    <property type="project" value="InterPro"/>
</dbReference>
<keyword evidence="3" id="KW-1185">Reference proteome</keyword>
<evidence type="ECO:0000313" key="3">
    <source>
        <dbReference type="Proteomes" id="UP000653305"/>
    </source>
</evidence>
<dbReference type="GO" id="GO:0006571">
    <property type="term" value="P:tyrosine biosynthetic process"/>
    <property type="evidence" value="ECO:0007669"/>
    <property type="project" value="InterPro"/>
</dbReference>
<feature type="compositionally biased region" description="Pro residues" evidence="1">
    <location>
        <begin position="174"/>
        <end position="183"/>
    </location>
</feature>
<gene>
    <name evidence="2" type="ORF">PHJA_002976600</name>
</gene>
<evidence type="ECO:0000313" key="2">
    <source>
        <dbReference type="EMBL" id="GFQ08326.1"/>
    </source>
</evidence>
<feature type="region of interest" description="Disordered" evidence="1">
    <location>
        <begin position="121"/>
        <end position="199"/>
    </location>
</feature>
<feature type="compositionally biased region" description="Polar residues" evidence="1">
    <location>
        <begin position="1"/>
        <end position="18"/>
    </location>
</feature>
<dbReference type="AlphaFoldDB" id="A0A830DNQ5"/>
<protein>
    <submittedName>
        <fullName evidence="2">Arogenate dehydrogenase 2 chloroplastic</fullName>
    </submittedName>
</protein>
<comment type="caution">
    <text evidence="2">The sequence shown here is derived from an EMBL/GenBank/DDBJ whole genome shotgun (WGS) entry which is preliminary data.</text>
</comment>
<sequence>MITFAVQPTTTKTPSATHRPNLPPSLPPFSSIFSSSLPAQRHQPRRRRLRVRAIDAAQPYDFEAHFVHRFAQSTKLKIAVIGFGNFGQFLAKAFVRQGTRLRQFPIQPPLRRPIHRRRLLLRSARPLRTSTLTSSSSARPSSPPRPCSEPCPSSASAGTRSSPTSCPSKSSPGTFPPDPPQPFRHPLHSPHVRAGERER</sequence>
<dbReference type="PANTHER" id="PTHR43207:SF4">
    <property type="entry name" value="AROGENATE DEHYDROGENASE 2, CHLOROPLASTIC"/>
    <property type="match status" value="1"/>
</dbReference>
<dbReference type="OrthoDB" id="2414662at2759"/>
<dbReference type="PANTHER" id="PTHR43207">
    <property type="entry name" value="AROGENATE DEHYDROGENASE-RELATED"/>
    <property type="match status" value="1"/>
</dbReference>
<evidence type="ECO:0000256" key="1">
    <source>
        <dbReference type="SAM" id="MobiDB-lite"/>
    </source>
</evidence>
<dbReference type="Proteomes" id="UP000653305">
    <property type="component" value="Unassembled WGS sequence"/>
</dbReference>
<dbReference type="EMBL" id="BMAC01004650">
    <property type="protein sequence ID" value="GFQ08326.1"/>
    <property type="molecule type" value="Genomic_DNA"/>
</dbReference>
<proteinExistence type="predicted"/>
<reference evidence="2" key="1">
    <citation type="submission" date="2020-07" db="EMBL/GenBank/DDBJ databases">
        <title>Ethylene signaling mediates host invasion by parasitic plants.</title>
        <authorList>
            <person name="Yoshida S."/>
        </authorList>
    </citation>
    <scope>NUCLEOTIDE SEQUENCE</scope>
    <source>
        <strain evidence="2">Okayama</strain>
    </source>
</reference>
<name>A0A830DNQ5_9LAMI</name>
<dbReference type="InterPro" id="IPR045011">
    <property type="entry name" value="TYRAAT1/2"/>
</dbReference>
<feature type="region of interest" description="Disordered" evidence="1">
    <location>
        <begin position="1"/>
        <end position="24"/>
    </location>
</feature>
<feature type="compositionally biased region" description="Low complexity" evidence="1">
    <location>
        <begin position="121"/>
        <end position="140"/>
    </location>
</feature>